<evidence type="ECO:0000313" key="3">
    <source>
        <dbReference type="Proteomes" id="UP000814243"/>
    </source>
</evidence>
<comment type="caution">
    <text evidence="2">The sequence shown here is derived from an EMBL/GenBank/DDBJ whole genome shotgun (WGS) entry which is preliminary data.</text>
</comment>
<keyword evidence="1" id="KW-1133">Transmembrane helix</keyword>
<protein>
    <recommendedName>
        <fullName evidence="4">Rhodanese domain-containing protein</fullName>
    </recommendedName>
</protein>
<dbReference type="Gene3D" id="3.40.250.10">
    <property type="entry name" value="Rhodanese-like domain"/>
    <property type="match status" value="1"/>
</dbReference>
<keyword evidence="1" id="KW-0812">Transmembrane</keyword>
<feature type="transmembrane region" description="Helical" evidence="1">
    <location>
        <begin position="6"/>
        <end position="26"/>
    </location>
</feature>
<keyword evidence="1" id="KW-0472">Membrane</keyword>
<reference evidence="2" key="1">
    <citation type="journal article" date="2021" name="G3 (Bethesda)">
        <title>Genome and transcriptome analysis of the beet armyworm Spodoptera exigua reveals targets for pest control. .</title>
        <authorList>
            <person name="Simon S."/>
            <person name="Breeschoten T."/>
            <person name="Jansen H.J."/>
            <person name="Dirks R.P."/>
            <person name="Schranz M.E."/>
            <person name="Ros V.I.D."/>
        </authorList>
    </citation>
    <scope>NUCLEOTIDE SEQUENCE</scope>
    <source>
        <strain evidence="2">TB_SE_WUR_2020</strain>
    </source>
</reference>
<dbReference type="SUPFAM" id="SSF52821">
    <property type="entry name" value="Rhodanese/Cell cycle control phosphatase"/>
    <property type="match status" value="1"/>
</dbReference>
<evidence type="ECO:0000256" key="1">
    <source>
        <dbReference type="SAM" id="Phobius"/>
    </source>
</evidence>
<dbReference type="AlphaFoldDB" id="A0A922MTV9"/>
<organism evidence="2 3">
    <name type="scientific">Spodoptera exigua</name>
    <name type="common">Beet armyworm</name>
    <name type="synonym">Noctua fulgens</name>
    <dbReference type="NCBI Taxonomy" id="7107"/>
    <lineage>
        <taxon>Eukaryota</taxon>
        <taxon>Metazoa</taxon>
        <taxon>Ecdysozoa</taxon>
        <taxon>Arthropoda</taxon>
        <taxon>Hexapoda</taxon>
        <taxon>Insecta</taxon>
        <taxon>Pterygota</taxon>
        <taxon>Neoptera</taxon>
        <taxon>Endopterygota</taxon>
        <taxon>Lepidoptera</taxon>
        <taxon>Glossata</taxon>
        <taxon>Ditrysia</taxon>
        <taxon>Noctuoidea</taxon>
        <taxon>Noctuidae</taxon>
        <taxon>Amphipyrinae</taxon>
        <taxon>Spodoptera</taxon>
    </lineage>
</organism>
<evidence type="ECO:0000313" key="2">
    <source>
        <dbReference type="EMBL" id="KAH9642621.1"/>
    </source>
</evidence>
<evidence type="ECO:0008006" key="4">
    <source>
        <dbReference type="Google" id="ProtNLM"/>
    </source>
</evidence>
<sequence length="139" mass="16133">MVEFIYSEFGLVDPLMFSHVVIFLYLKWYQQEQKEKRLNDIKENELIKQKIDENRKKMAEAAPIIEPPQPLGLPVWLKHMILFTGPDEVTIKSEMLYSILKNGRIKVMILDARPGKDYIVSHINYPACISVPEECISPG</sequence>
<dbReference type="EMBL" id="JACEFF010000187">
    <property type="protein sequence ID" value="KAH9642621.1"/>
    <property type="molecule type" value="Genomic_DNA"/>
</dbReference>
<name>A0A922MTV9_SPOEX</name>
<gene>
    <name evidence="2" type="ORF">HF086_011214</name>
</gene>
<proteinExistence type="predicted"/>
<dbReference type="InterPro" id="IPR036873">
    <property type="entry name" value="Rhodanese-like_dom_sf"/>
</dbReference>
<dbReference type="Proteomes" id="UP000814243">
    <property type="component" value="Unassembled WGS sequence"/>
</dbReference>
<accession>A0A922MTV9</accession>